<protein>
    <recommendedName>
        <fullName evidence="1">MULE transposase domain-containing protein</fullName>
    </recommendedName>
</protein>
<feature type="domain" description="MULE transposase" evidence="1">
    <location>
        <begin position="7"/>
        <end position="70"/>
    </location>
</feature>
<gene>
    <name evidence="2" type="ORF">ACHAWO_009514</name>
</gene>
<dbReference type="InterPro" id="IPR018289">
    <property type="entry name" value="MULE_transposase_dom"/>
</dbReference>
<keyword evidence="3" id="KW-1185">Reference proteome</keyword>
<evidence type="ECO:0000259" key="1">
    <source>
        <dbReference type="Pfam" id="PF10551"/>
    </source>
</evidence>
<proteinExistence type="predicted"/>
<accession>A0ABD3PYC4</accession>
<organism evidence="2 3">
    <name type="scientific">Cyclotella atomus</name>
    <dbReference type="NCBI Taxonomy" id="382360"/>
    <lineage>
        <taxon>Eukaryota</taxon>
        <taxon>Sar</taxon>
        <taxon>Stramenopiles</taxon>
        <taxon>Ochrophyta</taxon>
        <taxon>Bacillariophyta</taxon>
        <taxon>Coscinodiscophyceae</taxon>
        <taxon>Thalassiosirophycidae</taxon>
        <taxon>Stephanodiscales</taxon>
        <taxon>Stephanodiscaceae</taxon>
        <taxon>Cyclotella</taxon>
    </lineage>
</organism>
<evidence type="ECO:0000313" key="3">
    <source>
        <dbReference type="Proteomes" id="UP001530400"/>
    </source>
</evidence>
<evidence type="ECO:0000313" key="2">
    <source>
        <dbReference type="EMBL" id="KAL3793002.1"/>
    </source>
</evidence>
<dbReference type="Proteomes" id="UP001530400">
    <property type="component" value="Unassembled WGS sequence"/>
</dbReference>
<sequence length="79" mass="9210">MHVPCDVFALLTTKTLEAYDIIFHQIKIAVGKKMDIRSIVHDFENAIIDSVKAAFPDIEFHYSCWFHFKQALCKHMVEL</sequence>
<comment type="caution">
    <text evidence="2">The sequence shown here is derived from an EMBL/GenBank/DDBJ whole genome shotgun (WGS) entry which is preliminary data.</text>
</comment>
<dbReference type="EMBL" id="JALLPJ020000412">
    <property type="protein sequence ID" value="KAL3793002.1"/>
    <property type="molecule type" value="Genomic_DNA"/>
</dbReference>
<reference evidence="2 3" key="1">
    <citation type="submission" date="2024-10" db="EMBL/GenBank/DDBJ databases">
        <title>Updated reference genomes for cyclostephanoid diatoms.</title>
        <authorList>
            <person name="Roberts W.R."/>
            <person name="Alverson A.J."/>
        </authorList>
    </citation>
    <scope>NUCLEOTIDE SEQUENCE [LARGE SCALE GENOMIC DNA]</scope>
    <source>
        <strain evidence="2 3">AJA010-31</strain>
    </source>
</reference>
<dbReference type="Pfam" id="PF10551">
    <property type="entry name" value="MULE"/>
    <property type="match status" value="1"/>
</dbReference>
<name>A0ABD3PYC4_9STRA</name>
<dbReference type="AlphaFoldDB" id="A0ABD3PYC4"/>